<feature type="transmembrane region" description="Helical" evidence="1">
    <location>
        <begin position="7"/>
        <end position="29"/>
    </location>
</feature>
<evidence type="ECO:0008006" key="4">
    <source>
        <dbReference type="Google" id="ProtNLM"/>
    </source>
</evidence>
<keyword evidence="3" id="KW-1185">Reference proteome</keyword>
<gene>
    <name evidence="2" type="ORF">G6CMJM_00559</name>
</gene>
<evidence type="ECO:0000256" key="1">
    <source>
        <dbReference type="SAM" id="Phobius"/>
    </source>
</evidence>
<keyword evidence="1" id="KW-1133">Transmembrane helix</keyword>
<reference evidence="2 3" key="2">
    <citation type="journal article" date="2020" name="Cell Rep.">
        <title>Acquisition and Adaptation of Ultra-small Parasitic Reduced Genome Bacteria to Mammalian Hosts.</title>
        <authorList>
            <person name="McLean J.S."/>
            <person name="Bor B."/>
            <person name="Kerns K.A."/>
            <person name="Liu Q."/>
            <person name="To T.T."/>
            <person name="Solden L."/>
            <person name="Hendrickson E.L."/>
            <person name="Wrighton K."/>
            <person name="Shi W."/>
            <person name="He X."/>
        </authorList>
    </citation>
    <scope>NUCLEOTIDE SEQUENCE [LARGE SCALE GENOMIC DNA]</scope>
    <source>
        <strain evidence="2 3">TM7_CMJM_G6_1_HOT_870</strain>
    </source>
</reference>
<dbReference type="Proteomes" id="UP001190925">
    <property type="component" value="Unassembled WGS sequence"/>
</dbReference>
<sequence>MDITKSLEIAVISIFSTIVASLKLTFGWLPNIPNFSEDMRNFFFDFLAFPSKSGAIGFVGWIFGSFTVIGWVLFISFSVMLAKYVYNFIMFLLTKLPILGISR</sequence>
<evidence type="ECO:0000313" key="3">
    <source>
        <dbReference type="Proteomes" id="UP001190925"/>
    </source>
</evidence>
<reference evidence="2 3" key="1">
    <citation type="journal article" date="2018" name="bioRxiv">
        <title>Evidence of independent acquisition and adaption of ultra-small bacteria to human hosts across the highly diverse yet reduced genomes of the phylum Saccharibacteria.</title>
        <authorList>
            <person name="McLean J.S."/>
            <person name="Bor B."/>
            <person name="To T.T."/>
            <person name="Liu Q."/>
            <person name="Kearns K.A."/>
            <person name="Solden L.M."/>
            <person name="Wrighton K.C."/>
            <person name="He X."/>
            <person name="Shi W."/>
        </authorList>
    </citation>
    <scope>NUCLEOTIDE SEQUENCE [LARGE SCALE GENOMIC DNA]</scope>
    <source>
        <strain evidence="2 3">TM7_CMJM_G6_1_HOT_870</strain>
    </source>
</reference>
<dbReference type="EMBL" id="PRLK01000009">
    <property type="protein sequence ID" value="RYC72405.1"/>
    <property type="molecule type" value="Genomic_DNA"/>
</dbReference>
<dbReference type="RefSeq" id="WP_129718953.1">
    <property type="nucleotide sequence ID" value="NZ_PRLK01000009.1"/>
</dbReference>
<name>A0ABY0FHF4_9BACT</name>
<organism evidence="2 3">
    <name type="scientific">Candidatus Nanogingivalis gingivitcus</name>
    <dbReference type="NCBI Taxonomy" id="2171992"/>
    <lineage>
        <taxon>Bacteria</taxon>
        <taxon>Candidatus Saccharimonadota</taxon>
        <taxon>Candidatus Nanosyncoccalia</taxon>
        <taxon>Candidatus Nanogingivales</taxon>
        <taxon>Candidatus Nanogingivalaceae</taxon>
        <taxon>Candidatus Nanogingivalis</taxon>
    </lineage>
</organism>
<protein>
    <recommendedName>
        <fullName evidence="4">YggT family protein</fullName>
    </recommendedName>
</protein>
<keyword evidence="1" id="KW-0472">Membrane</keyword>
<comment type="caution">
    <text evidence="2">The sequence shown here is derived from an EMBL/GenBank/DDBJ whole genome shotgun (WGS) entry which is preliminary data.</text>
</comment>
<accession>A0ABY0FHF4</accession>
<proteinExistence type="predicted"/>
<evidence type="ECO:0000313" key="2">
    <source>
        <dbReference type="EMBL" id="RYC72405.1"/>
    </source>
</evidence>
<keyword evidence="1" id="KW-0812">Transmembrane</keyword>
<feature type="transmembrane region" description="Helical" evidence="1">
    <location>
        <begin position="55"/>
        <end position="77"/>
    </location>
</feature>
<feature type="transmembrane region" description="Helical" evidence="1">
    <location>
        <begin position="84"/>
        <end position="102"/>
    </location>
</feature>